<name>W2IWM3_PHYNI</name>
<dbReference type="EMBL" id="KI686786">
    <property type="protein sequence ID" value="ETK84502.1"/>
    <property type="molecule type" value="Genomic_DNA"/>
</dbReference>
<organism evidence="2">
    <name type="scientific">Phytophthora nicotianae</name>
    <name type="common">Potato buckeye rot agent</name>
    <name type="synonym">Phytophthora parasitica</name>
    <dbReference type="NCBI Taxonomy" id="4792"/>
    <lineage>
        <taxon>Eukaryota</taxon>
        <taxon>Sar</taxon>
        <taxon>Stramenopiles</taxon>
        <taxon>Oomycota</taxon>
        <taxon>Peronosporomycetes</taxon>
        <taxon>Peronosporales</taxon>
        <taxon>Peronosporaceae</taxon>
        <taxon>Phytophthora</taxon>
    </lineage>
</organism>
<gene>
    <name evidence="1" type="ORF">L915_10522</name>
    <name evidence="2" type="ORF">L916_10411</name>
</gene>
<reference evidence="2" key="2">
    <citation type="submission" date="2013-11" db="EMBL/GenBank/DDBJ databases">
        <title>The Genome Sequence of Phytophthora parasitica CJ05E6.</title>
        <authorList>
            <consortium name="The Broad Institute Genomics Platform"/>
            <person name="Russ C."/>
            <person name="Tyler B."/>
            <person name="Panabieres F."/>
            <person name="Shan W."/>
            <person name="Tripathy S."/>
            <person name="Grunwald N."/>
            <person name="Machado M."/>
            <person name="Johnson C.S."/>
            <person name="Arredondo F."/>
            <person name="Hong C."/>
            <person name="Coffey M."/>
            <person name="Young S.K."/>
            <person name="Zeng Q."/>
            <person name="Gargeya S."/>
            <person name="Fitzgerald M."/>
            <person name="Abouelleil A."/>
            <person name="Alvarado L."/>
            <person name="Chapman S.B."/>
            <person name="Gainer-Dewar J."/>
            <person name="Goldberg J."/>
            <person name="Griggs A."/>
            <person name="Gujja S."/>
            <person name="Hansen M."/>
            <person name="Howarth C."/>
            <person name="Imamovic A."/>
            <person name="Ireland A."/>
            <person name="Larimer J."/>
            <person name="McCowan C."/>
            <person name="Murphy C."/>
            <person name="Pearson M."/>
            <person name="Poon T.W."/>
            <person name="Priest M."/>
            <person name="Roberts A."/>
            <person name="Saif S."/>
            <person name="Shea T."/>
            <person name="Sykes S."/>
            <person name="Wortman J."/>
            <person name="Nusbaum C."/>
            <person name="Birren B."/>
        </authorList>
    </citation>
    <scope>NUCLEOTIDE SEQUENCE [LARGE SCALE GENOMIC DNA]</scope>
    <source>
        <strain evidence="2">CJ05E6</strain>
    </source>
</reference>
<dbReference type="EMBL" id="KI673449">
    <property type="protein sequence ID" value="ETL37942.1"/>
    <property type="molecule type" value="Genomic_DNA"/>
</dbReference>
<evidence type="ECO:0000313" key="2">
    <source>
        <dbReference type="EMBL" id="ETL37942.1"/>
    </source>
</evidence>
<dbReference type="AlphaFoldDB" id="W2IWM3"/>
<sequence>MVLPSSQFCDRLSIVAGVDAAQRLAVLRSRQAWSAFGSVAPLAQEANRRRAVGDTLAIERECNSRIRTLTRAFSFPCLLWLTNRHADTDTRTPT</sequence>
<reference evidence="1" key="1">
    <citation type="submission" date="2013-11" db="EMBL/GenBank/DDBJ databases">
        <title>The Genome Sequence of Phytophthora parasitica CJ02B3.</title>
        <authorList>
            <consortium name="The Broad Institute Genomics Platform"/>
            <person name="Russ C."/>
            <person name="Tyler B."/>
            <person name="Panabieres F."/>
            <person name="Shan W."/>
            <person name="Tripathy S."/>
            <person name="Grunwald N."/>
            <person name="Machado M."/>
            <person name="Johnson C.S."/>
            <person name="Arredondo F."/>
            <person name="Hong C."/>
            <person name="Coffey M."/>
            <person name="Young S.K."/>
            <person name="Zeng Q."/>
            <person name="Gargeya S."/>
            <person name="Fitzgerald M."/>
            <person name="Abouelleil A."/>
            <person name="Alvarado L."/>
            <person name="Chapman S.B."/>
            <person name="Gainer-Dewar J."/>
            <person name="Goldberg J."/>
            <person name="Griggs A."/>
            <person name="Gujja S."/>
            <person name="Hansen M."/>
            <person name="Howarth C."/>
            <person name="Imamovic A."/>
            <person name="Ireland A."/>
            <person name="Larimer J."/>
            <person name="McCowan C."/>
            <person name="Murphy C."/>
            <person name="Pearson M."/>
            <person name="Poon T.W."/>
            <person name="Priest M."/>
            <person name="Roberts A."/>
            <person name="Saif S."/>
            <person name="Shea T."/>
            <person name="Sykes S."/>
            <person name="Wortman J."/>
            <person name="Nusbaum C."/>
            <person name="Birren B."/>
        </authorList>
    </citation>
    <scope>NUCLEOTIDE SEQUENCE [LARGE SCALE GENOMIC DNA]</scope>
    <source>
        <strain evidence="1">CJ02B3</strain>
    </source>
</reference>
<dbReference type="Proteomes" id="UP000053236">
    <property type="component" value="Unassembled WGS sequence"/>
</dbReference>
<dbReference type="Proteomes" id="UP000053864">
    <property type="component" value="Unassembled WGS sequence"/>
</dbReference>
<proteinExistence type="predicted"/>
<evidence type="ECO:0000313" key="1">
    <source>
        <dbReference type="EMBL" id="ETK84502.1"/>
    </source>
</evidence>
<accession>W2IWM3</accession>
<protein>
    <submittedName>
        <fullName evidence="2">Uncharacterized protein</fullName>
    </submittedName>
</protein>